<feature type="transmembrane region" description="Helical" evidence="4">
    <location>
        <begin position="290"/>
        <end position="313"/>
    </location>
</feature>
<reference evidence="6 7" key="1">
    <citation type="journal article" date="2018" name="Nat. Ecol. Evol.">
        <title>Shark genomes provide insights into elasmobranch evolution and the origin of vertebrates.</title>
        <authorList>
            <person name="Hara Y"/>
            <person name="Yamaguchi K"/>
            <person name="Onimaru K"/>
            <person name="Kadota M"/>
            <person name="Koyanagi M"/>
            <person name="Keeley SD"/>
            <person name="Tatsumi K"/>
            <person name="Tanaka K"/>
            <person name="Motone F"/>
            <person name="Kageyama Y"/>
            <person name="Nozu R"/>
            <person name="Adachi N"/>
            <person name="Nishimura O"/>
            <person name="Nakagawa R"/>
            <person name="Tanegashima C"/>
            <person name="Kiyatake I"/>
            <person name="Matsumoto R"/>
            <person name="Murakumo K"/>
            <person name="Nishida K"/>
            <person name="Terakita A"/>
            <person name="Kuratani S"/>
            <person name="Sato K"/>
            <person name="Hyodo S Kuraku.S."/>
        </authorList>
    </citation>
    <scope>NUCLEOTIDE SEQUENCE [LARGE SCALE GENOMIC DNA]</scope>
</reference>
<keyword evidence="3" id="KW-1015">Disulfide bond</keyword>
<protein>
    <recommendedName>
        <fullName evidence="5">BPTI/Kunitz inhibitor domain-containing protein</fullName>
    </recommendedName>
</protein>
<keyword evidence="4" id="KW-0812">Transmembrane</keyword>
<dbReference type="GO" id="GO:0004867">
    <property type="term" value="F:serine-type endopeptidase inhibitor activity"/>
    <property type="evidence" value="ECO:0007669"/>
    <property type="project" value="UniProtKB-KW"/>
</dbReference>
<dbReference type="Pfam" id="PF00014">
    <property type="entry name" value="Kunitz_BPTI"/>
    <property type="match status" value="3"/>
</dbReference>
<dbReference type="FunFam" id="4.10.410.10:FF:000006">
    <property type="entry name" value="Serine peptidase inhibitor, Kunitz type 1"/>
    <property type="match status" value="2"/>
</dbReference>
<accession>A0A401RL58</accession>
<evidence type="ECO:0000256" key="4">
    <source>
        <dbReference type="SAM" id="Phobius"/>
    </source>
</evidence>
<keyword evidence="2" id="KW-0722">Serine protease inhibitor</keyword>
<dbReference type="InterPro" id="IPR036880">
    <property type="entry name" value="Kunitz_BPTI_sf"/>
</dbReference>
<dbReference type="AlphaFoldDB" id="A0A401RL58"/>
<dbReference type="SMART" id="SM00131">
    <property type="entry name" value="KU"/>
    <property type="match status" value="3"/>
</dbReference>
<evidence type="ECO:0000256" key="3">
    <source>
        <dbReference type="ARBA" id="ARBA00023157"/>
    </source>
</evidence>
<keyword evidence="7" id="KW-1185">Reference proteome</keyword>
<dbReference type="PANTHER" id="PTHR47247">
    <property type="entry name" value="KUNITZ-TYPE PROTEASE INHIBITOR 2"/>
    <property type="match status" value="1"/>
</dbReference>
<comment type="caution">
    <text evidence="6">The sequence shown here is derived from an EMBL/GenBank/DDBJ whole genome shotgun (WGS) entry which is preliminary data.</text>
</comment>
<keyword evidence="1" id="KW-0646">Protease inhibitor</keyword>
<organism evidence="6 7">
    <name type="scientific">Chiloscyllium punctatum</name>
    <name type="common">Brownbanded bambooshark</name>
    <name type="synonym">Hemiscyllium punctatum</name>
    <dbReference type="NCBI Taxonomy" id="137246"/>
    <lineage>
        <taxon>Eukaryota</taxon>
        <taxon>Metazoa</taxon>
        <taxon>Chordata</taxon>
        <taxon>Craniata</taxon>
        <taxon>Vertebrata</taxon>
        <taxon>Chondrichthyes</taxon>
        <taxon>Elasmobranchii</taxon>
        <taxon>Galeomorphii</taxon>
        <taxon>Galeoidea</taxon>
        <taxon>Orectolobiformes</taxon>
        <taxon>Hemiscylliidae</taxon>
        <taxon>Chiloscyllium</taxon>
    </lineage>
</organism>
<dbReference type="STRING" id="137246.A0A401RL58"/>
<dbReference type="PANTHER" id="PTHR47247:SF1">
    <property type="entry name" value="KUNITZ-TYPE PROTEASE INHIBITOR 2"/>
    <property type="match status" value="1"/>
</dbReference>
<evidence type="ECO:0000256" key="1">
    <source>
        <dbReference type="ARBA" id="ARBA00022690"/>
    </source>
</evidence>
<evidence type="ECO:0000313" key="7">
    <source>
        <dbReference type="Proteomes" id="UP000287033"/>
    </source>
</evidence>
<dbReference type="SUPFAM" id="SSF57362">
    <property type="entry name" value="BPTI-like"/>
    <property type="match status" value="3"/>
</dbReference>
<keyword evidence="4" id="KW-1133">Transmembrane helix</keyword>
<evidence type="ECO:0000256" key="2">
    <source>
        <dbReference type="ARBA" id="ARBA00022900"/>
    </source>
</evidence>
<dbReference type="InterPro" id="IPR002223">
    <property type="entry name" value="Kunitz_BPTI"/>
</dbReference>
<sequence>MRTVSLRCALIQGGRGTLPDLESSFANAQNCGTVPPSKTGPCRASFPRWFYNASSKTCNEFTYGGCLPNGNNYRSEQECWKYCNGITDPGSNSVPVASRGISSLKDCSGPCAAIRDSYDQLIKKQDPVPQDNERCTAPKKVGSCRAAFPRWYFDTKSRHCHEFVYGGCKGNKNNFVSEQQCLAACAGLKEDVPEPHKLQSKTDDKEYCFAPAVTGRCRASFPRWFYNPASLMCERFVYGGCGGNKNNYPSEVECLARCTGKTVPVDNQKDDEDGEFNTQHHAGTPRNVPAISMVILLSICVLVLLGGVIYFIVKLTKTDHIVSYQRAPHRDDKETLISTVQTL</sequence>
<dbReference type="Gene3D" id="4.10.410.10">
    <property type="entry name" value="Pancreatic trypsin inhibitor Kunitz domain"/>
    <property type="match status" value="3"/>
</dbReference>
<dbReference type="PRINTS" id="PR00759">
    <property type="entry name" value="BASICPTASE"/>
</dbReference>
<dbReference type="EMBL" id="BEZZ01003100">
    <property type="protein sequence ID" value="GCC18882.1"/>
    <property type="molecule type" value="Genomic_DNA"/>
</dbReference>
<keyword evidence="4" id="KW-0472">Membrane</keyword>
<feature type="domain" description="BPTI/Kunitz inhibitor" evidence="5">
    <location>
        <begin position="33"/>
        <end position="83"/>
    </location>
</feature>
<dbReference type="OMA" id="CDWDQST"/>
<dbReference type="PROSITE" id="PS50279">
    <property type="entry name" value="BPTI_KUNITZ_2"/>
    <property type="match status" value="3"/>
</dbReference>
<dbReference type="InterPro" id="IPR020901">
    <property type="entry name" value="Prtase_inh_Kunz-CS"/>
</dbReference>
<evidence type="ECO:0000313" key="6">
    <source>
        <dbReference type="EMBL" id="GCC18882.1"/>
    </source>
</evidence>
<name>A0A401RL58_CHIPU</name>
<dbReference type="Proteomes" id="UP000287033">
    <property type="component" value="Unassembled WGS sequence"/>
</dbReference>
<dbReference type="PROSITE" id="PS00280">
    <property type="entry name" value="BPTI_KUNITZ_1"/>
    <property type="match status" value="3"/>
</dbReference>
<feature type="domain" description="BPTI/Kunitz inhibitor" evidence="5">
    <location>
        <begin position="135"/>
        <end position="185"/>
    </location>
</feature>
<feature type="domain" description="BPTI/Kunitz inhibitor" evidence="5">
    <location>
        <begin position="208"/>
        <end position="258"/>
    </location>
</feature>
<gene>
    <name evidence="6" type="ORF">chiPu_0020918</name>
</gene>
<evidence type="ECO:0000259" key="5">
    <source>
        <dbReference type="PROSITE" id="PS50279"/>
    </source>
</evidence>
<proteinExistence type="predicted"/>
<dbReference type="OrthoDB" id="196393at2759"/>